<feature type="compositionally biased region" description="Basic and acidic residues" evidence="1">
    <location>
        <begin position="63"/>
        <end position="80"/>
    </location>
</feature>
<dbReference type="AlphaFoldDB" id="A0A140DS60"/>
<dbReference type="KEGG" id="fro:AALO17_03530"/>
<dbReference type="Proteomes" id="UP000069771">
    <property type="component" value="Chromosome"/>
</dbReference>
<dbReference type="OrthoDB" id="9950735at2"/>
<organism evidence="2 4">
    <name type="scientific">Faecalibaculum rodentium</name>
    <dbReference type="NCBI Taxonomy" id="1702221"/>
    <lineage>
        <taxon>Bacteria</taxon>
        <taxon>Bacillati</taxon>
        <taxon>Bacillota</taxon>
        <taxon>Erysipelotrichia</taxon>
        <taxon>Erysipelotrichales</taxon>
        <taxon>Erysipelotrichaceae</taxon>
        <taxon>Faecalibaculum</taxon>
    </lineage>
</organism>
<reference evidence="3 5" key="2">
    <citation type="submission" date="2016-11" db="EMBL/GenBank/DDBJ databases">
        <title>Description of two novel members of the family Erysipelotrichaceae: Ileibacterium lipovorans gen. nov., sp. nov. and Dubosiella newyorkensis, gen. nov., sp. nov.</title>
        <authorList>
            <person name="Cox L.M."/>
            <person name="Sohn J."/>
            <person name="Tyrrell K.L."/>
            <person name="Citron D.M."/>
            <person name="Lawson P.A."/>
            <person name="Patel N.B."/>
            <person name="Iizumi T."/>
            <person name="Perez-Perez G.I."/>
            <person name="Goldstein E.J."/>
            <person name="Blaser M.J."/>
        </authorList>
    </citation>
    <scope>NUCLEOTIDE SEQUENCE [LARGE SCALE GENOMIC DNA]</scope>
    <source>
        <strain evidence="3 5">NYU-BL-K8</strain>
    </source>
</reference>
<feature type="region of interest" description="Disordered" evidence="1">
    <location>
        <begin position="63"/>
        <end position="86"/>
    </location>
</feature>
<evidence type="ECO:0000313" key="4">
    <source>
        <dbReference type="Proteomes" id="UP000069771"/>
    </source>
</evidence>
<reference evidence="2 4" key="1">
    <citation type="journal article" date="2016" name="Gut Pathog.">
        <title>Whole genome sequencing of "Faecalibaculum rodentium" ALO17, isolated from C57BL/6J laboratory mouse feces.</title>
        <authorList>
            <person name="Lim S."/>
            <person name="Chang D.H."/>
            <person name="Ahn S."/>
            <person name="Kim B.C."/>
        </authorList>
    </citation>
    <scope>NUCLEOTIDE SEQUENCE [LARGE SCALE GENOMIC DNA]</scope>
    <source>
        <strain evidence="2 4">Alo17</strain>
    </source>
</reference>
<sequence>MADEFRKMENNILEKELRHDENKIDAKRGDIADHEAQIDKDKTKFMKDIHKEEIKHDERVMARKENDAERHEEKIKENEQIIHGIK</sequence>
<dbReference type="Proteomes" id="UP000186758">
    <property type="component" value="Unassembled WGS sequence"/>
</dbReference>
<dbReference type="EMBL" id="MPJZ01000075">
    <property type="protein sequence ID" value="OLU44195.1"/>
    <property type="molecule type" value="Genomic_DNA"/>
</dbReference>
<dbReference type="EMBL" id="CP011391">
    <property type="protein sequence ID" value="AMK53487.1"/>
    <property type="molecule type" value="Genomic_DNA"/>
</dbReference>
<evidence type="ECO:0000313" key="2">
    <source>
        <dbReference type="EMBL" id="AMK53487.1"/>
    </source>
</evidence>
<evidence type="ECO:0000313" key="5">
    <source>
        <dbReference type="Proteomes" id="UP000186758"/>
    </source>
</evidence>
<accession>A0A140DS60</accession>
<gene>
    <name evidence="2" type="ORF">AALO17_03530</name>
    <name evidence="3" type="ORF">BO223_09175</name>
</gene>
<protein>
    <submittedName>
        <fullName evidence="2">Uncharacterized protein</fullName>
    </submittedName>
</protein>
<evidence type="ECO:0000313" key="3">
    <source>
        <dbReference type="EMBL" id="OLU44195.1"/>
    </source>
</evidence>
<evidence type="ECO:0000256" key="1">
    <source>
        <dbReference type="SAM" id="MobiDB-lite"/>
    </source>
</evidence>
<dbReference type="RefSeq" id="WP_067554664.1">
    <property type="nucleotide sequence ID" value="NZ_CAJTBG010000024.1"/>
</dbReference>
<proteinExistence type="predicted"/>
<name>A0A140DS60_9FIRM</name>
<dbReference type="STRING" id="1702221.AALO17_03530"/>
<dbReference type="GeneID" id="78477216"/>
<keyword evidence="4" id="KW-1185">Reference proteome</keyword>